<evidence type="ECO:0000256" key="3">
    <source>
        <dbReference type="SAM" id="SignalP"/>
    </source>
</evidence>
<evidence type="ECO:0000313" key="4">
    <source>
        <dbReference type="EMBL" id="MCW0398766.1"/>
    </source>
</evidence>
<keyword evidence="3" id="KW-0732">Signal</keyword>
<sequence>MLMRVLAPFFVPLLVLGLAAQAPAAQPSVAMTPARAVAPVDAAVATSQSTVARIIAPAIVSVREAVQQVVPLPPPALFPVSPAAADLIVRWEVTSPAYYTRALQRPVWPGGASGITWGIGYDGGHQTTGVIASDWAAHGDVWRLRGTAGLVGIRARDALPRWADIVTPFALARTVFVNTSLPVWHDSTRGAYGPAFDSLPADAAGALVSNTYNRGTSMLGDRNREKRVIRDECLPRRDLRCIAAQLRASCRVWVGTPIQRGMCARREDEARLAEAAR</sequence>
<gene>
    <name evidence="4" type="ORF">NB700_001322</name>
</gene>
<evidence type="ECO:0000313" key="5">
    <source>
        <dbReference type="Proteomes" id="UP001320843"/>
    </source>
</evidence>
<name>A0ABT3DTS2_9XANT</name>
<evidence type="ECO:0000256" key="2">
    <source>
        <dbReference type="ARBA" id="ARBA00022638"/>
    </source>
</evidence>
<evidence type="ECO:0000256" key="1">
    <source>
        <dbReference type="ARBA" id="ARBA00022529"/>
    </source>
</evidence>
<dbReference type="Proteomes" id="UP001320843">
    <property type="component" value="Unassembled WGS sequence"/>
</dbReference>
<reference evidence="4 5" key="1">
    <citation type="submission" date="2022-06" db="EMBL/GenBank/DDBJ databases">
        <title>Dynamics of rice microbiomes reveals core vertical transmitted seed endophytes.</title>
        <authorList>
            <person name="Liao K."/>
            <person name="Zhang X."/>
        </authorList>
    </citation>
    <scope>NUCLEOTIDE SEQUENCE [LARGE SCALE GENOMIC DNA]</scope>
    <source>
        <strain evidence="4 5">YT10-10-1</strain>
    </source>
</reference>
<feature type="signal peptide" evidence="3">
    <location>
        <begin position="1"/>
        <end position="24"/>
    </location>
</feature>
<feature type="chain" id="PRO_5047215509" evidence="3">
    <location>
        <begin position="25"/>
        <end position="277"/>
    </location>
</feature>
<protein>
    <submittedName>
        <fullName evidence="4">Uncharacterized protein</fullName>
    </submittedName>
</protein>
<keyword evidence="1" id="KW-0929">Antimicrobial</keyword>
<keyword evidence="5" id="KW-1185">Reference proteome</keyword>
<dbReference type="InterPro" id="IPR023347">
    <property type="entry name" value="Lysozyme_dom_sf"/>
</dbReference>
<comment type="caution">
    <text evidence="4">The sequence shown here is derived from an EMBL/GenBank/DDBJ whole genome shotgun (WGS) entry which is preliminary data.</text>
</comment>
<keyword evidence="2" id="KW-0081">Bacteriolytic enzyme</keyword>
<accession>A0ABT3DTS2</accession>
<organism evidence="4 5">
    <name type="scientific">Xanthomonas sacchari</name>
    <dbReference type="NCBI Taxonomy" id="56458"/>
    <lineage>
        <taxon>Bacteria</taxon>
        <taxon>Pseudomonadati</taxon>
        <taxon>Pseudomonadota</taxon>
        <taxon>Gammaproteobacteria</taxon>
        <taxon>Lysobacterales</taxon>
        <taxon>Lysobacteraceae</taxon>
        <taxon>Xanthomonas</taxon>
    </lineage>
</organism>
<dbReference type="Gene3D" id="1.10.530.40">
    <property type="match status" value="1"/>
</dbReference>
<proteinExistence type="predicted"/>
<dbReference type="EMBL" id="JANFWR010000007">
    <property type="protein sequence ID" value="MCW0398766.1"/>
    <property type="molecule type" value="Genomic_DNA"/>
</dbReference>